<dbReference type="PANTHER" id="PTHR22916:SF3">
    <property type="entry name" value="UDP-GLCNAC:BETAGAL BETA-1,3-N-ACETYLGLUCOSAMINYLTRANSFERASE-LIKE PROTEIN 1"/>
    <property type="match status" value="1"/>
</dbReference>
<evidence type="ECO:0000313" key="3">
    <source>
        <dbReference type="EMBL" id="GCC27276.1"/>
    </source>
</evidence>
<dbReference type="SUPFAM" id="SSF53448">
    <property type="entry name" value="Nucleotide-diphospho-sugar transferases"/>
    <property type="match status" value="1"/>
</dbReference>
<dbReference type="InterPro" id="IPR001173">
    <property type="entry name" value="Glyco_trans_2-like"/>
</dbReference>
<dbReference type="Proteomes" id="UP000287033">
    <property type="component" value="Unassembled WGS sequence"/>
</dbReference>
<accession>A0A401SA76</accession>
<sequence>MSAICVPARNKPSETGGEDSADSNPVKRRCVSPSGSSEQHRLDCEREDYLYDVSVILPVHDAASWLDECLQSVLEQDFQRSMQLSVFNDASKDDSMKIIRKWATKLEDRGVHVMIGGHESPHPKGVGFAKNQAIVQSFGRFLCFLDADDVMMPQRVRLQYEAALKHSNCCAEEVQKWCSLIFVFNESMFPAVTVSMVLCMTKARCYLNAVS</sequence>
<organism evidence="3 4">
    <name type="scientific">Chiloscyllium punctatum</name>
    <name type="common">Brownbanded bambooshark</name>
    <name type="synonym">Hemiscyllium punctatum</name>
    <dbReference type="NCBI Taxonomy" id="137246"/>
    <lineage>
        <taxon>Eukaryota</taxon>
        <taxon>Metazoa</taxon>
        <taxon>Chordata</taxon>
        <taxon>Craniata</taxon>
        <taxon>Vertebrata</taxon>
        <taxon>Chondrichthyes</taxon>
        <taxon>Elasmobranchii</taxon>
        <taxon>Galeomorphii</taxon>
        <taxon>Galeoidea</taxon>
        <taxon>Orectolobiformes</taxon>
        <taxon>Hemiscylliidae</taxon>
        <taxon>Chiloscyllium</taxon>
    </lineage>
</organism>
<dbReference type="STRING" id="137246.A0A401SA76"/>
<proteinExistence type="predicted"/>
<evidence type="ECO:0000256" key="1">
    <source>
        <dbReference type="SAM" id="MobiDB-lite"/>
    </source>
</evidence>
<feature type="region of interest" description="Disordered" evidence="1">
    <location>
        <begin position="1"/>
        <end position="39"/>
    </location>
</feature>
<dbReference type="Pfam" id="PF00535">
    <property type="entry name" value="Glycos_transf_2"/>
    <property type="match status" value="1"/>
</dbReference>
<protein>
    <recommendedName>
        <fullName evidence="2">Glycosyltransferase 2-like domain-containing protein</fullName>
    </recommendedName>
</protein>
<dbReference type="EMBL" id="BEZZ01000159">
    <property type="protein sequence ID" value="GCC27276.1"/>
    <property type="molecule type" value="Genomic_DNA"/>
</dbReference>
<dbReference type="AlphaFoldDB" id="A0A401SA76"/>
<keyword evidence="4" id="KW-1185">Reference proteome</keyword>
<dbReference type="OrthoDB" id="206708at2759"/>
<gene>
    <name evidence="3" type="ORF">chiPu_0005700</name>
</gene>
<dbReference type="GO" id="GO:0016758">
    <property type="term" value="F:hexosyltransferase activity"/>
    <property type="evidence" value="ECO:0007669"/>
    <property type="project" value="UniProtKB-ARBA"/>
</dbReference>
<dbReference type="Gene3D" id="3.90.550.10">
    <property type="entry name" value="Spore Coat Polysaccharide Biosynthesis Protein SpsA, Chain A"/>
    <property type="match status" value="1"/>
</dbReference>
<reference evidence="3 4" key="1">
    <citation type="journal article" date="2018" name="Nat. Ecol. Evol.">
        <title>Shark genomes provide insights into elasmobranch evolution and the origin of vertebrates.</title>
        <authorList>
            <person name="Hara Y"/>
            <person name="Yamaguchi K"/>
            <person name="Onimaru K"/>
            <person name="Kadota M"/>
            <person name="Koyanagi M"/>
            <person name="Keeley SD"/>
            <person name="Tatsumi K"/>
            <person name="Tanaka K"/>
            <person name="Motone F"/>
            <person name="Kageyama Y"/>
            <person name="Nozu R"/>
            <person name="Adachi N"/>
            <person name="Nishimura O"/>
            <person name="Nakagawa R"/>
            <person name="Tanegashima C"/>
            <person name="Kiyatake I"/>
            <person name="Matsumoto R"/>
            <person name="Murakumo K"/>
            <person name="Nishida K"/>
            <person name="Terakita A"/>
            <person name="Kuratani S"/>
            <person name="Sato K"/>
            <person name="Hyodo S Kuraku.S."/>
        </authorList>
    </citation>
    <scope>NUCLEOTIDE SEQUENCE [LARGE SCALE GENOMIC DNA]</scope>
</reference>
<name>A0A401SA76_CHIPU</name>
<evidence type="ECO:0000313" key="4">
    <source>
        <dbReference type="Proteomes" id="UP000287033"/>
    </source>
</evidence>
<dbReference type="InterPro" id="IPR029044">
    <property type="entry name" value="Nucleotide-diphossugar_trans"/>
</dbReference>
<comment type="caution">
    <text evidence="3">The sequence shown here is derived from an EMBL/GenBank/DDBJ whole genome shotgun (WGS) entry which is preliminary data.</text>
</comment>
<evidence type="ECO:0000259" key="2">
    <source>
        <dbReference type="Pfam" id="PF00535"/>
    </source>
</evidence>
<feature type="domain" description="Glycosyltransferase 2-like" evidence="2">
    <location>
        <begin position="54"/>
        <end position="167"/>
    </location>
</feature>
<dbReference type="PANTHER" id="PTHR22916">
    <property type="entry name" value="GLYCOSYLTRANSFERASE"/>
    <property type="match status" value="1"/>
</dbReference>